<reference evidence="2 3" key="1">
    <citation type="submission" date="2023-06" db="EMBL/GenBank/DDBJ databases">
        <title>Sporosarcina sp. nov., isolated from Korean traditional fermented seafood 'Jeotgal'.</title>
        <authorList>
            <person name="Yang A.I."/>
            <person name="Shin N.-R."/>
        </authorList>
    </citation>
    <scope>NUCLEOTIDE SEQUENCE [LARGE SCALE GENOMIC DNA]</scope>
    <source>
        <strain evidence="2 3">KCTC43456</strain>
    </source>
</reference>
<keyword evidence="2" id="KW-0808">Transferase</keyword>
<dbReference type="InterPro" id="IPR013216">
    <property type="entry name" value="Methyltransf_11"/>
</dbReference>
<sequence length="243" mass="28749">MEYRGPSVYDQEDFRKKYMNHRDRQDSPNIAIEKPIIYELLGDFHGKSVLDLGCGNAAFGKELLHLGAKFYTGIEGSERMSALANQNLIEENAQIYHETMETFRYPTNEYEIITSRFAIHYVDDIQSLFQNVYQSLKEDGRFIFSIQHPLTTSSFKSKKTGDRREDWIVDDYFIEGERKEPWIQKVVVKYHRTTEHYFHALLKAGFTIVDLREGTPEREYFTNEGEFERRQRIPIVLMFSCRK</sequence>
<gene>
    <name evidence="2" type="ORF">QTL97_07735</name>
</gene>
<proteinExistence type="predicted"/>
<dbReference type="AlphaFoldDB" id="A0AAW9A770"/>
<evidence type="ECO:0000313" key="2">
    <source>
        <dbReference type="EMBL" id="MDW0116819.1"/>
    </source>
</evidence>
<dbReference type="GO" id="GO:0032259">
    <property type="term" value="P:methylation"/>
    <property type="evidence" value="ECO:0007669"/>
    <property type="project" value="UniProtKB-KW"/>
</dbReference>
<organism evidence="2 3">
    <name type="scientific">Sporosarcina thermotolerans</name>
    <dbReference type="NCBI Taxonomy" id="633404"/>
    <lineage>
        <taxon>Bacteria</taxon>
        <taxon>Bacillati</taxon>
        <taxon>Bacillota</taxon>
        <taxon>Bacilli</taxon>
        <taxon>Bacillales</taxon>
        <taxon>Caryophanaceae</taxon>
        <taxon>Sporosarcina</taxon>
    </lineage>
</organism>
<dbReference type="RefSeq" id="WP_317940554.1">
    <property type="nucleotide sequence ID" value="NZ_JAUBDJ010000003.1"/>
</dbReference>
<dbReference type="EC" id="2.1.1.-" evidence="2"/>
<accession>A0AAW9A770</accession>
<feature type="domain" description="Methyltransferase type 11" evidence="1">
    <location>
        <begin position="50"/>
        <end position="144"/>
    </location>
</feature>
<dbReference type="GO" id="GO:0008757">
    <property type="term" value="F:S-adenosylmethionine-dependent methyltransferase activity"/>
    <property type="evidence" value="ECO:0007669"/>
    <property type="project" value="InterPro"/>
</dbReference>
<dbReference type="CDD" id="cd02440">
    <property type="entry name" value="AdoMet_MTases"/>
    <property type="match status" value="1"/>
</dbReference>
<evidence type="ECO:0000313" key="3">
    <source>
        <dbReference type="Proteomes" id="UP001271648"/>
    </source>
</evidence>
<dbReference type="Pfam" id="PF08241">
    <property type="entry name" value="Methyltransf_11"/>
    <property type="match status" value="1"/>
</dbReference>
<evidence type="ECO:0000259" key="1">
    <source>
        <dbReference type="Pfam" id="PF08241"/>
    </source>
</evidence>
<dbReference type="Proteomes" id="UP001271648">
    <property type="component" value="Unassembled WGS sequence"/>
</dbReference>
<dbReference type="PANTHER" id="PTHR43861">
    <property type="entry name" value="TRANS-ACONITATE 2-METHYLTRANSFERASE-RELATED"/>
    <property type="match status" value="1"/>
</dbReference>
<name>A0AAW9A770_9BACL</name>
<dbReference type="Gene3D" id="3.40.50.150">
    <property type="entry name" value="Vaccinia Virus protein VP39"/>
    <property type="match status" value="1"/>
</dbReference>
<comment type="caution">
    <text evidence="2">The sequence shown here is derived from an EMBL/GenBank/DDBJ whole genome shotgun (WGS) entry which is preliminary data.</text>
</comment>
<dbReference type="SUPFAM" id="SSF53335">
    <property type="entry name" value="S-adenosyl-L-methionine-dependent methyltransferases"/>
    <property type="match status" value="1"/>
</dbReference>
<dbReference type="EMBL" id="JAUBDJ010000003">
    <property type="protein sequence ID" value="MDW0116819.1"/>
    <property type="molecule type" value="Genomic_DNA"/>
</dbReference>
<protein>
    <submittedName>
        <fullName evidence="2">Class I SAM-dependent methyltransferase</fullName>
        <ecNumber evidence="2">2.1.1.-</ecNumber>
    </submittedName>
</protein>
<keyword evidence="3" id="KW-1185">Reference proteome</keyword>
<keyword evidence="2" id="KW-0489">Methyltransferase</keyword>
<dbReference type="InterPro" id="IPR029063">
    <property type="entry name" value="SAM-dependent_MTases_sf"/>
</dbReference>
<dbReference type="PANTHER" id="PTHR43861:SF1">
    <property type="entry name" value="TRANS-ACONITATE 2-METHYLTRANSFERASE"/>
    <property type="match status" value="1"/>
</dbReference>